<feature type="non-terminal residue" evidence="3">
    <location>
        <position position="423"/>
    </location>
</feature>
<evidence type="ECO:0000313" key="3">
    <source>
        <dbReference type="EMBL" id="JAP89455.1"/>
    </source>
</evidence>
<accession>A0A146K0K3</accession>
<proteinExistence type="predicted"/>
<keyword evidence="1" id="KW-0175">Coiled coil</keyword>
<sequence length="423" mass="49944">IIYEQFDFQRQKILNQLNMITHQQDKESKMLQIGLRAEQDQIEEQLNTENVVFVKEDLEFAQRQEKIERRLDLAAIAFQSVNPHNKMLRDMAVSKMEKRFQKEQAELKEKEMERLSQMKQKINQNQQEGQVDQNSPLRTTSQLSLRPSSHCKRPASNLSLAQPSTRPGTTSNLGGPVEKEISEEEMKKLAYFEAEPEESSEQQVQCDVLVQKNIPKYPLKQEFGTHVINGPTFCKIQQVELEMLQKELFRIEQEIEMLNKQITKENDQVVKQYLTEKVKSLEQIKKIQQAKLPNLELELAKKIKQIQHDHNMEFENLATSQLIDLSMEEKHDENQFVQLDQFQDIQQKHKQILDKMQKQHFEAFDDQLEDQTNMGRLSKKYWIREENPIPEIEIPIPKTAAEINKRFTENQQNYLDLLNQKQS</sequence>
<gene>
    <name evidence="3" type="ORF">TPC1_31050</name>
</gene>
<feature type="compositionally biased region" description="Polar residues" evidence="2">
    <location>
        <begin position="123"/>
        <end position="147"/>
    </location>
</feature>
<reference evidence="3" key="1">
    <citation type="submission" date="2015-07" db="EMBL/GenBank/DDBJ databases">
        <title>Adaptation to a free-living lifestyle via gene acquisitions in the diplomonad Trepomonas sp. PC1.</title>
        <authorList>
            <person name="Xu F."/>
            <person name="Jerlstrom-Hultqvist J."/>
            <person name="Kolisko M."/>
            <person name="Simpson A.G.B."/>
            <person name="Roger A.J."/>
            <person name="Svard S.G."/>
            <person name="Andersson J.O."/>
        </authorList>
    </citation>
    <scope>NUCLEOTIDE SEQUENCE</scope>
    <source>
        <strain evidence="3">PC1</strain>
    </source>
</reference>
<organism evidence="3">
    <name type="scientific">Trepomonas sp. PC1</name>
    <dbReference type="NCBI Taxonomy" id="1076344"/>
    <lineage>
        <taxon>Eukaryota</taxon>
        <taxon>Metamonada</taxon>
        <taxon>Diplomonadida</taxon>
        <taxon>Hexamitidae</taxon>
        <taxon>Hexamitinae</taxon>
        <taxon>Trepomonas</taxon>
    </lineage>
</organism>
<feature type="non-terminal residue" evidence="3">
    <location>
        <position position="1"/>
    </location>
</feature>
<protein>
    <submittedName>
        <fullName evidence="3">Uncharacterized protein</fullName>
    </submittedName>
</protein>
<dbReference type="AlphaFoldDB" id="A0A146K0K3"/>
<dbReference type="EMBL" id="GDID01007151">
    <property type="protein sequence ID" value="JAP89455.1"/>
    <property type="molecule type" value="Transcribed_RNA"/>
</dbReference>
<evidence type="ECO:0000256" key="2">
    <source>
        <dbReference type="SAM" id="MobiDB-lite"/>
    </source>
</evidence>
<feature type="compositionally biased region" description="Polar residues" evidence="2">
    <location>
        <begin position="156"/>
        <end position="173"/>
    </location>
</feature>
<evidence type="ECO:0000256" key="1">
    <source>
        <dbReference type="SAM" id="Coils"/>
    </source>
</evidence>
<name>A0A146K0K3_9EUKA</name>
<feature type="coiled-coil region" evidence="1">
    <location>
        <begin position="234"/>
        <end position="298"/>
    </location>
</feature>
<feature type="region of interest" description="Disordered" evidence="2">
    <location>
        <begin position="123"/>
        <end position="180"/>
    </location>
</feature>